<evidence type="ECO:0000313" key="3">
    <source>
        <dbReference type="Proteomes" id="UP000218209"/>
    </source>
</evidence>
<name>A0A1X6NWP5_PORUM</name>
<dbReference type="AlphaFoldDB" id="A0A1X6NWP5"/>
<keyword evidence="3" id="KW-1185">Reference proteome</keyword>
<sequence>MDPPVPEEATTDGNPTAPTSPPGSCDEAAASRAADAVGRKRTRRNHNKELDGIHATLALLVDRDRQLQDTISTLRREACVAQGLLSSFQSIREAHEKEVELSKGVDLRNCLRNILLHRLGKCPSKPRRLNDDGQTSLVVTIDCSRDAFSQLLRLCSLQRIGSSARSALWFIAARVGDARRLLCMLGVPSDMTDMCMSRTFTRPNKTKVRRSIVHRVLDDEGASLFVLKKDTAGNRVTVAVRETEEIDASSQCFSDDLVVKTLSVEGFPELGTDPFCFSWREHDAASMVDGGLMGSTGKAALTVPLYVAEGHGTELSRLL</sequence>
<organism evidence="2 3">
    <name type="scientific">Porphyra umbilicalis</name>
    <name type="common">Purple laver</name>
    <name type="synonym">Red alga</name>
    <dbReference type="NCBI Taxonomy" id="2786"/>
    <lineage>
        <taxon>Eukaryota</taxon>
        <taxon>Rhodophyta</taxon>
        <taxon>Bangiophyceae</taxon>
        <taxon>Bangiales</taxon>
        <taxon>Bangiaceae</taxon>
        <taxon>Porphyra</taxon>
    </lineage>
</organism>
<evidence type="ECO:0000256" key="1">
    <source>
        <dbReference type="SAM" id="MobiDB-lite"/>
    </source>
</evidence>
<dbReference type="Proteomes" id="UP000218209">
    <property type="component" value="Unassembled WGS sequence"/>
</dbReference>
<gene>
    <name evidence="2" type="ORF">BU14_0386s0006</name>
</gene>
<evidence type="ECO:0000313" key="2">
    <source>
        <dbReference type="EMBL" id="OSX73007.1"/>
    </source>
</evidence>
<accession>A0A1X6NWP5</accession>
<protein>
    <submittedName>
        <fullName evidence="2">Uncharacterized protein</fullName>
    </submittedName>
</protein>
<feature type="region of interest" description="Disordered" evidence="1">
    <location>
        <begin position="1"/>
        <end position="47"/>
    </location>
</feature>
<proteinExistence type="predicted"/>
<reference evidence="2 3" key="1">
    <citation type="submission" date="2017-03" db="EMBL/GenBank/DDBJ databases">
        <title>WGS assembly of Porphyra umbilicalis.</title>
        <authorList>
            <person name="Brawley S.H."/>
            <person name="Blouin N.A."/>
            <person name="Ficko-Blean E."/>
            <person name="Wheeler G.L."/>
            <person name="Lohr M."/>
            <person name="Goodson H.V."/>
            <person name="Jenkins J.W."/>
            <person name="Blaby-Haas C.E."/>
            <person name="Helliwell K.E."/>
            <person name="Chan C."/>
            <person name="Marriage T."/>
            <person name="Bhattacharya D."/>
            <person name="Klein A.S."/>
            <person name="Badis Y."/>
            <person name="Brodie J."/>
            <person name="Cao Y."/>
            <person name="Collen J."/>
            <person name="Dittami S.M."/>
            <person name="Gachon C.M."/>
            <person name="Green B.R."/>
            <person name="Karpowicz S."/>
            <person name="Kim J.W."/>
            <person name="Kudahl U."/>
            <person name="Lin S."/>
            <person name="Michel G."/>
            <person name="Mittag M."/>
            <person name="Olson B.J."/>
            <person name="Pangilinan J."/>
            <person name="Peng Y."/>
            <person name="Qiu H."/>
            <person name="Shu S."/>
            <person name="Singer J.T."/>
            <person name="Smith A.G."/>
            <person name="Sprecher B.N."/>
            <person name="Wagner V."/>
            <person name="Wang W."/>
            <person name="Wang Z.-Y."/>
            <person name="Yan J."/>
            <person name="Yarish C."/>
            <person name="Zoeuner-Riek S."/>
            <person name="Zhuang Y."/>
            <person name="Zou Y."/>
            <person name="Lindquist E.A."/>
            <person name="Grimwood J."/>
            <person name="Barry K."/>
            <person name="Rokhsar D.S."/>
            <person name="Schmutz J."/>
            <person name="Stiller J.W."/>
            <person name="Grossman A.R."/>
            <person name="Prochnik S.E."/>
        </authorList>
    </citation>
    <scope>NUCLEOTIDE SEQUENCE [LARGE SCALE GENOMIC DNA]</scope>
    <source>
        <strain evidence="2">4086291</strain>
    </source>
</reference>
<dbReference type="EMBL" id="KV919025">
    <property type="protein sequence ID" value="OSX73007.1"/>
    <property type="molecule type" value="Genomic_DNA"/>
</dbReference>